<dbReference type="EMBL" id="CP000552">
    <property type="protein sequence ID" value="ABM72393.1"/>
    <property type="molecule type" value="Genomic_DNA"/>
</dbReference>
<evidence type="ECO:0000313" key="1">
    <source>
        <dbReference type="EMBL" id="ABM72393.1"/>
    </source>
</evidence>
<dbReference type="HOGENOM" id="CLU_1601230_0_0_3"/>
<sequence length="172" mass="19520">MKIMEVEELQNIAYSLGLVIKIQVRETLGLCFFKIVVAEQKDNVVKIWGEMKGWNFLNKQGIQLDTLRILSNSPPLVSELIWASTMAWAIKKKNSKKVRLLAIYDTEGYSKKLVRYFKIIGFKIVKEVGSSPIDLFLRLVWGGAGTLMTGDSLYILNKIEKKLSSINKPQPA</sequence>
<evidence type="ECO:0000313" key="2">
    <source>
        <dbReference type="Proteomes" id="UP000001589"/>
    </source>
</evidence>
<protein>
    <submittedName>
        <fullName evidence="1">Uncharacterized protein</fullName>
    </submittedName>
</protein>
<accession>A2BX82</accession>
<dbReference type="AlphaFoldDB" id="A2BX82"/>
<dbReference type="PANTHER" id="PTHR36897:SF2">
    <property type="entry name" value="OS10G0350800 PROTEIN"/>
    <property type="match status" value="1"/>
</dbReference>
<dbReference type="eggNOG" id="ENOG5033W6N">
    <property type="taxonomic scope" value="Bacteria"/>
</dbReference>
<dbReference type="KEGG" id="pmc:P9515_11861"/>
<organism evidence="1 2">
    <name type="scientific">Prochlorococcus marinus (strain MIT 9515)</name>
    <dbReference type="NCBI Taxonomy" id="167542"/>
    <lineage>
        <taxon>Bacteria</taxon>
        <taxon>Bacillati</taxon>
        <taxon>Cyanobacteriota</taxon>
        <taxon>Cyanophyceae</taxon>
        <taxon>Synechococcales</taxon>
        <taxon>Prochlorococcaceae</taxon>
        <taxon>Prochlorococcus</taxon>
    </lineage>
</organism>
<proteinExistence type="predicted"/>
<dbReference type="STRING" id="167542.P9515_11861"/>
<dbReference type="Proteomes" id="UP000001589">
    <property type="component" value="Chromosome"/>
</dbReference>
<name>A2BX82_PROM5</name>
<dbReference type="PANTHER" id="PTHR36897">
    <property type="entry name" value="OS10G0351100-LIKE PROTEIN"/>
    <property type="match status" value="1"/>
</dbReference>
<gene>
    <name evidence="1" type="ordered locus">P9515_11861</name>
</gene>
<reference evidence="1 2" key="1">
    <citation type="journal article" date="2007" name="PLoS Genet.">
        <title>Patterns and implications of gene gain and loss in the evolution of Prochlorococcus.</title>
        <authorList>
            <person name="Kettler G.C."/>
            <person name="Martiny A.C."/>
            <person name="Huang K."/>
            <person name="Zucker J."/>
            <person name="Coleman M.L."/>
            <person name="Rodrigue S."/>
            <person name="Chen F."/>
            <person name="Lapidus A."/>
            <person name="Ferriera S."/>
            <person name="Johnson J."/>
            <person name="Steglich C."/>
            <person name="Church G.M."/>
            <person name="Richardson P."/>
            <person name="Chisholm S.W."/>
        </authorList>
    </citation>
    <scope>NUCLEOTIDE SEQUENCE [LARGE SCALE GENOMIC DNA]</scope>
    <source>
        <strain evidence="1 2">MIT 9515</strain>
    </source>
</reference>